<proteinExistence type="predicted"/>
<organism evidence="2 3">
    <name type="scientific">Echinicola strongylocentroti</name>
    <dbReference type="NCBI Taxonomy" id="1795355"/>
    <lineage>
        <taxon>Bacteria</taxon>
        <taxon>Pseudomonadati</taxon>
        <taxon>Bacteroidota</taxon>
        <taxon>Cytophagia</taxon>
        <taxon>Cytophagales</taxon>
        <taxon>Cyclobacteriaceae</taxon>
        <taxon>Echinicola</taxon>
    </lineage>
</organism>
<sequence>MKRLYYCLFASFSILLFLSCGGEDEPSPSKSKEQLALEKLTGEGTQTWIVGAEGSVTHKGQNATSDFIDFEITFSSSNDNKAYTTSNSNLLFDESGTWSFEGSNFDKIMLSGSQPAAREEIPFSGQGSNLRLEFNVPSPVAGRVSALAGDYVFMLKKK</sequence>
<dbReference type="AlphaFoldDB" id="A0A2Z4ILB0"/>
<feature type="chain" id="PRO_5016277240" description="Lipocalin-like domain-containing protein" evidence="1">
    <location>
        <begin position="23"/>
        <end position="158"/>
    </location>
</feature>
<evidence type="ECO:0000256" key="1">
    <source>
        <dbReference type="SAM" id="SignalP"/>
    </source>
</evidence>
<dbReference type="RefSeq" id="WP_112785049.1">
    <property type="nucleotide sequence ID" value="NZ_CP030041.1"/>
</dbReference>
<evidence type="ECO:0000313" key="2">
    <source>
        <dbReference type="EMBL" id="AWW31674.1"/>
    </source>
</evidence>
<keyword evidence="1" id="KW-0732">Signal</keyword>
<evidence type="ECO:0000313" key="3">
    <source>
        <dbReference type="Proteomes" id="UP000248688"/>
    </source>
</evidence>
<accession>A0A2Z4ILB0</accession>
<dbReference type="Proteomes" id="UP000248688">
    <property type="component" value="Chromosome"/>
</dbReference>
<feature type="signal peptide" evidence="1">
    <location>
        <begin position="1"/>
        <end position="22"/>
    </location>
</feature>
<protein>
    <recommendedName>
        <fullName evidence="4">Lipocalin-like domain-containing protein</fullName>
    </recommendedName>
</protein>
<evidence type="ECO:0008006" key="4">
    <source>
        <dbReference type="Google" id="ProtNLM"/>
    </source>
</evidence>
<dbReference type="EMBL" id="CP030041">
    <property type="protein sequence ID" value="AWW31674.1"/>
    <property type="molecule type" value="Genomic_DNA"/>
</dbReference>
<keyword evidence="3" id="KW-1185">Reference proteome</keyword>
<dbReference type="OrthoDB" id="838038at2"/>
<dbReference type="PROSITE" id="PS51257">
    <property type="entry name" value="PROKAR_LIPOPROTEIN"/>
    <property type="match status" value="1"/>
</dbReference>
<name>A0A2Z4ILB0_9BACT</name>
<reference evidence="2 3" key="1">
    <citation type="submission" date="2018-06" db="EMBL/GenBank/DDBJ databases">
        <title>Echinicola strongylocentroti sp. nov., isolated from a sea urchin Strongylocentrotus intermedius.</title>
        <authorList>
            <person name="Bae S.S."/>
        </authorList>
    </citation>
    <scope>NUCLEOTIDE SEQUENCE [LARGE SCALE GENOMIC DNA]</scope>
    <source>
        <strain evidence="2 3">MEBiC08714</strain>
    </source>
</reference>
<dbReference type="KEGG" id="est:DN752_16920"/>
<gene>
    <name evidence="2" type="ORF">DN752_16920</name>
</gene>